<evidence type="ECO:0008006" key="3">
    <source>
        <dbReference type="Google" id="ProtNLM"/>
    </source>
</evidence>
<dbReference type="KEGG" id="nue:C5F50_00765"/>
<protein>
    <recommendedName>
        <fullName evidence="3">Sulfotransferase</fullName>
    </recommendedName>
</protein>
<reference evidence="1 2" key="1">
    <citation type="submission" date="2018-02" db="EMBL/GenBank/DDBJ databases">
        <title>Complete genome of Nitrosopumilus ureaphilus PS0.</title>
        <authorList>
            <person name="Qin W."/>
            <person name="Zheng Y."/>
            <person name="Stahl D.A."/>
        </authorList>
    </citation>
    <scope>NUCLEOTIDE SEQUENCE [LARGE SCALE GENOMIC DNA]</scope>
    <source>
        <strain evidence="1 2">PS0</strain>
    </source>
</reference>
<evidence type="ECO:0000313" key="2">
    <source>
        <dbReference type="Proteomes" id="UP000509478"/>
    </source>
</evidence>
<dbReference type="Proteomes" id="UP000509478">
    <property type="component" value="Chromosome"/>
</dbReference>
<sequence length="70" mass="8145">MFQKLYYEFYQRNIYALIGPIRSLPDFIIIGTARSGTTSLYYNICQHPCVLPASYDEIGFFDNNFHLGLN</sequence>
<dbReference type="SUPFAM" id="SSF52540">
    <property type="entry name" value="P-loop containing nucleoside triphosphate hydrolases"/>
    <property type="match status" value="1"/>
</dbReference>
<dbReference type="EMBL" id="CP026995">
    <property type="protein sequence ID" value="QLH05776.1"/>
    <property type="molecule type" value="Genomic_DNA"/>
</dbReference>
<name>A0A7D5R0K0_9ARCH</name>
<gene>
    <name evidence="1" type="ORF">C5F50_00765</name>
</gene>
<dbReference type="AlphaFoldDB" id="A0A7D5R0K0"/>
<proteinExistence type="predicted"/>
<keyword evidence="2" id="KW-1185">Reference proteome</keyword>
<accession>A0A7D5R0K0</accession>
<dbReference type="InterPro" id="IPR027417">
    <property type="entry name" value="P-loop_NTPase"/>
</dbReference>
<dbReference type="Gene3D" id="3.40.50.300">
    <property type="entry name" value="P-loop containing nucleotide triphosphate hydrolases"/>
    <property type="match status" value="1"/>
</dbReference>
<evidence type="ECO:0000313" key="1">
    <source>
        <dbReference type="EMBL" id="QLH05776.1"/>
    </source>
</evidence>
<organism evidence="1 2">
    <name type="scientific">Nitrosopumilus ureiphilus</name>
    <dbReference type="NCBI Taxonomy" id="1470067"/>
    <lineage>
        <taxon>Archaea</taxon>
        <taxon>Nitrososphaerota</taxon>
        <taxon>Nitrososphaeria</taxon>
        <taxon>Nitrosopumilales</taxon>
        <taxon>Nitrosopumilaceae</taxon>
        <taxon>Nitrosopumilus</taxon>
    </lineage>
</organism>